<feature type="chain" id="PRO_5043109805" description="Phospholipase A1" evidence="20">
    <location>
        <begin position="23"/>
        <end position="383"/>
    </location>
</feature>
<evidence type="ECO:0000313" key="22">
    <source>
        <dbReference type="EMBL" id="XCI79561.1"/>
    </source>
</evidence>
<keyword evidence="17 20" id="KW-0998">Cell outer membrane</keyword>
<evidence type="ECO:0000256" key="7">
    <source>
        <dbReference type="ARBA" id="ARBA00021726"/>
    </source>
</evidence>
<protein>
    <recommendedName>
        <fullName evidence="7 20">Phospholipase A1</fullName>
        <ecNumber evidence="5 20">3.1.1.32</ecNumber>
        <ecNumber evidence="6 20">3.1.1.4</ecNumber>
    </recommendedName>
    <alternativeName>
        <fullName evidence="20">Phosphatidylcholine 1-acylhydrolase</fullName>
    </alternativeName>
</protein>
<dbReference type="GO" id="GO:0005509">
    <property type="term" value="F:calcium ion binding"/>
    <property type="evidence" value="ECO:0007669"/>
    <property type="project" value="TreeGrafter"/>
</dbReference>
<evidence type="ECO:0000256" key="2">
    <source>
        <dbReference type="ARBA" id="ARBA00001604"/>
    </source>
</evidence>
<keyword evidence="14 20" id="KW-0442">Lipid degradation</keyword>
<evidence type="ECO:0000256" key="4">
    <source>
        <dbReference type="ARBA" id="ARBA00011702"/>
    </source>
</evidence>
<dbReference type="InterPro" id="IPR003187">
    <property type="entry name" value="PLipase_A1"/>
</dbReference>
<keyword evidence="8" id="KW-1134">Transmembrane beta strand</keyword>
<evidence type="ECO:0000313" key="23">
    <source>
        <dbReference type="Proteomes" id="UP001430647"/>
    </source>
</evidence>
<dbReference type="PANTHER" id="PTHR40457">
    <property type="entry name" value="PHOSPHOLIPASE A1"/>
    <property type="match status" value="1"/>
</dbReference>
<keyword evidence="13 19" id="KW-0106">Calcium</keyword>
<comment type="cofactor">
    <cofactor evidence="20">
        <name>Ca(2+)</name>
        <dbReference type="ChEBI" id="CHEBI:29108"/>
    </cofactor>
    <text evidence="20">Binds 1 Ca(2+) ion per monomer. In the dimeric form the Ca(2+) is bound by different amino acids with binding of each Ca(2+) shared with ligands coming from each monomer. The Ca(2+) ion may have a role in catalysis.</text>
</comment>
<comment type="catalytic activity">
    <reaction evidence="1 20">
        <text>a 1,2-diacyl-sn-glycero-3-phosphocholine + H2O = a 2-acyl-sn-glycero-3-phosphocholine + a fatty acid + H(+)</text>
        <dbReference type="Rhea" id="RHEA:18689"/>
        <dbReference type="ChEBI" id="CHEBI:15377"/>
        <dbReference type="ChEBI" id="CHEBI:15378"/>
        <dbReference type="ChEBI" id="CHEBI:28868"/>
        <dbReference type="ChEBI" id="CHEBI:57643"/>
        <dbReference type="ChEBI" id="CHEBI:57875"/>
        <dbReference type="EC" id="3.1.1.32"/>
    </reaction>
</comment>
<comment type="catalytic activity">
    <reaction evidence="2 20">
        <text>a 1,2-diacyl-sn-glycero-3-phosphocholine + H2O = a 1-acyl-sn-glycero-3-phosphocholine + a fatty acid + H(+)</text>
        <dbReference type="Rhea" id="RHEA:15801"/>
        <dbReference type="ChEBI" id="CHEBI:15377"/>
        <dbReference type="ChEBI" id="CHEBI:15378"/>
        <dbReference type="ChEBI" id="CHEBI:28868"/>
        <dbReference type="ChEBI" id="CHEBI:57643"/>
        <dbReference type="ChEBI" id="CHEBI:58168"/>
        <dbReference type="EC" id="3.1.1.4"/>
    </reaction>
</comment>
<dbReference type="RefSeq" id="WP_242160479.1">
    <property type="nucleotide sequence ID" value="NZ_CP131914.1"/>
</dbReference>
<dbReference type="GO" id="GO:0009279">
    <property type="term" value="C:cell outer membrane"/>
    <property type="evidence" value="ECO:0007669"/>
    <property type="project" value="UniProtKB-SubCell"/>
</dbReference>
<comment type="function">
    <text evidence="20">Hydrolysis of phosphatidylcholine with phospholipase A2 (EC 3.1.1.4) and phospholipase A1 (EC 3.1.1.32) activities.</text>
</comment>
<dbReference type="PANTHER" id="PTHR40457:SF1">
    <property type="entry name" value="PHOSPHOLIPASE A1"/>
    <property type="match status" value="1"/>
</dbReference>
<reference evidence="21 23" key="1">
    <citation type="journal article" date="2022" name="Curr. Microbiol.">
        <title>Xanthomonas indica sp. nov., a Novel Member of Non-Pathogenic Xanthomonas Community from Healthy Rice Seeds.</title>
        <authorList>
            <person name="Rana R."/>
            <person name="Madhavan V.N."/>
            <person name="Saroha T."/>
            <person name="Bansal K."/>
            <person name="Kaur A."/>
            <person name="Sonti R.V."/>
            <person name="Patel H.K."/>
            <person name="Patil P.B."/>
        </authorList>
    </citation>
    <scope>NUCLEOTIDE SEQUENCE [LARGE SCALE GENOMIC DNA]</scope>
    <source>
        <strain evidence="21 23">PPL560</strain>
    </source>
</reference>
<dbReference type="EC" id="3.1.1.32" evidence="5 20"/>
<feature type="active site" description="Proton acceptor" evidence="18">
    <location>
        <position position="250"/>
    </location>
</feature>
<evidence type="ECO:0000256" key="10">
    <source>
        <dbReference type="ARBA" id="ARBA00022723"/>
    </source>
</evidence>
<comment type="subunit">
    <text evidence="4 20">Homodimer; dimerization is reversible, and the dimeric form is the active one.</text>
</comment>
<keyword evidence="16" id="KW-0472">Membrane</keyword>
<dbReference type="Proteomes" id="UP001430647">
    <property type="component" value="Unassembled WGS sequence"/>
</dbReference>
<dbReference type="EMBL" id="JAKJPQ010000011">
    <property type="protein sequence ID" value="MCI2262650.1"/>
    <property type="molecule type" value="Genomic_DNA"/>
</dbReference>
<evidence type="ECO:0000256" key="13">
    <source>
        <dbReference type="ARBA" id="ARBA00022837"/>
    </source>
</evidence>
<feature type="signal peptide" evidence="20">
    <location>
        <begin position="1"/>
        <end position="22"/>
    </location>
</feature>
<gene>
    <name evidence="21" type="ORF">L3V74_14005</name>
    <name evidence="22" type="ORF">Q7W82_14915</name>
</gene>
<feature type="binding site" description="in dimeric form" evidence="19">
    <location>
        <position position="260"/>
    </location>
    <ligand>
        <name>Ca(2+)</name>
        <dbReference type="ChEBI" id="CHEBI:29108"/>
        <label>1</label>
    </ligand>
</feature>
<evidence type="ECO:0000313" key="21">
    <source>
        <dbReference type="EMBL" id="MCI2262650.1"/>
    </source>
</evidence>
<dbReference type="AlphaFoldDB" id="A0AAU8I2F9"/>
<evidence type="ECO:0000256" key="15">
    <source>
        <dbReference type="ARBA" id="ARBA00023098"/>
    </source>
</evidence>
<organism evidence="22">
    <name type="scientific">Xanthomonas indica</name>
    <dbReference type="NCBI Taxonomy" id="2912242"/>
    <lineage>
        <taxon>Bacteria</taxon>
        <taxon>Pseudomonadati</taxon>
        <taxon>Pseudomonadota</taxon>
        <taxon>Gammaproteobacteria</taxon>
        <taxon>Lysobacterales</taxon>
        <taxon>Lysobacteraceae</taxon>
        <taxon>Xanthomonas</taxon>
    </lineage>
</organism>
<evidence type="ECO:0000256" key="6">
    <source>
        <dbReference type="ARBA" id="ARBA00013278"/>
    </source>
</evidence>
<sequence>MSHRQVRPLLLLSIAAVPLAHAQEVLPTPASPEACVAISSDAARLACYDQALSRRTADPQAADAAAQAASERQKQKLDATLPEDAGVAERARQRAAAIFKEDRYDSTIANAGKGSLLDSRWELAKDSKLGTFQLRAYKPVYLLPAFWTSKKNELPSSPNPANTVTTAEPLDSVEAKFQLSFKTKIVENIFGDNGDLWGGYTQSSRWQVYNAEQSRPFRETNYEPELMLVFRNNYSLFGWKGRMTGIQLTHQSNGRSDPLSRSWNRAMLNIGLDRDNWALVLRPWYRIPESRKQDNNPDIEDYMGRGDATLIYNRNGHEVALMARHSLRGGDRSHGAVQLDWGFPISNLLRGHVQVFDGYGESMIDYNHRATYVGVGISLLEWF</sequence>
<evidence type="ECO:0000256" key="17">
    <source>
        <dbReference type="ARBA" id="ARBA00023237"/>
    </source>
</evidence>
<evidence type="ECO:0000256" key="12">
    <source>
        <dbReference type="ARBA" id="ARBA00022801"/>
    </source>
</evidence>
<evidence type="ECO:0000256" key="5">
    <source>
        <dbReference type="ARBA" id="ARBA00013179"/>
    </source>
</evidence>
<keyword evidence="12 20" id="KW-0378">Hydrolase</keyword>
<name>A0AAU8I2F9_9XANT</name>
<feature type="binding site" description="in dimeric form" evidence="19">
    <location>
        <position position="255"/>
    </location>
    <ligand>
        <name>Ca(2+)</name>
        <dbReference type="ChEBI" id="CHEBI:29108"/>
        <label>1</label>
    </ligand>
</feature>
<evidence type="ECO:0000256" key="14">
    <source>
        <dbReference type="ARBA" id="ARBA00022963"/>
    </source>
</evidence>
<proteinExistence type="inferred from homology"/>
<keyword evidence="10 19" id="KW-0479">Metal-binding</keyword>
<keyword evidence="23" id="KW-1185">Reference proteome</keyword>
<dbReference type="Pfam" id="PF02253">
    <property type="entry name" value="PLA1"/>
    <property type="match status" value="1"/>
</dbReference>
<evidence type="ECO:0000256" key="1">
    <source>
        <dbReference type="ARBA" id="ARBA00000111"/>
    </source>
</evidence>
<keyword evidence="11 20" id="KW-0732">Signal</keyword>
<evidence type="ECO:0000256" key="20">
    <source>
        <dbReference type="RuleBase" id="RU366027"/>
    </source>
</evidence>
<dbReference type="CDD" id="cd00541">
    <property type="entry name" value="OMPLA"/>
    <property type="match status" value="1"/>
</dbReference>
<evidence type="ECO:0000256" key="18">
    <source>
        <dbReference type="PIRSR" id="PIRSR603187-1"/>
    </source>
</evidence>
<dbReference type="EC" id="3.1.1.4" evidence="6 20"/>
<dbReference type="InterPro" id="IPR036541">
    <property type="entry name" value="PLipase_A1_sf"/>
</dbReference>
<dbReference type="SUPFAM" id="SSF56931">
    <property type="entry name" value="Outer membrane phospholipase A (OMPLA)"/>
    <property type="match status" value="1"/>
</dbReference>
<evidence type="ECO:0000256" key="16">
    <source>
        <dbReference type="ARBA" id="ARBA00023136"/>
    </source>
</evidence>
<dbReference type="Gene3D" id="2.40.230.10">
    <property type="entry name" value="Phospholipase A1"/>
    <property type="match status" value="1"/>
</dbReference>
<evidence type="ECO:0000256" key="8">
    <source>
        <dbReference type="ARBA" id="ARBA00022452"/>
    </source>
</evidence>
<comment type="subcellular location">
    <subcellularLocation>
        <location evidence="20">Cell outer membrane</location>
        <topology evidence="20">Multi-pass membrane protein</topology>
    </subcellularLocation>
    <text evidence="20">One of the very few enzymes located there.</text>
</comment>
<reference evidence="22" key="3">
    <citation type="submission" date="2023-08" db="EMBL/GenBank/DDBJ databases">
        <title>Complete genome sequence of Xanthomonas indica.</title>
        <authorList>
            <person name="Patil P.B."/>
            <person name="Rana R."/>
        </authorList>
    </citation>
    <scope>NUCLEOTIDE SEQUENCE</scope>
    <source>
        <strain evidence="22">PPL560</strain>
    </source>
</reference>
<dbReference type="GO" id="GO:0004623">
    <property type="term" value="F:phospholipase A2 activity"/>
    <property type="evidence" value="ECO:0007669"/>
    <property type="project" value="UniProtKB-EC"/>
</dbReference>
<dbReference type="KEGG" id="xin:Q7W82_14915"/>
<dbReference type="GO" id="GO:0016042">
    <property type="term" value="P:lipid catabolic process"/>
    <property type="evidence" value="ECO:0007669"/>
    <property type="project" value="UniProtKB-KW"/>
</dbReference>
<accession>A0AAU8I2F9</accession>
<evidence type="ECO:0000256" key="11">
    <source>
        <dbReference type="ARBA" id="ARBA00022729"/>
    </source>
</evidence>
<dbReference type="GO" id="GO:0008970">
    <property type="term" value="F:phospholipase A1 activity"/>
    <property type="evidence" value="ECO:0007669"/>
    <property type="project" value="UniProtKB-EC"/>
</dbReference>
<keyword evidence="15 20" id="KW-0443">Lipid metabolism</keyword>
<feature type="binding site" description="in dimeric form" evidence="19">
    <location>
        <position position="214"/>
    </location>
    <ligand>
        <name>Ca(2+)</name>
        <dbReference type="ChEBI" id="CHEBI:29108"/>
        <label>1</label>
    </ligand>
</feature>
<keyword evidence="9" id="KW-0812">Transmembrane</keyword>
<feature type="active site" description="Nucleophile" evidence="18">
    <location>
        <position position="252"/>
    </location>
</feature>
<evidence type="ECO:0000256" key="9">
    <source>
        <dbReference type="ARBA" id="ARBA00022692"/>
    </source>
</evidence>
<dbReference type="PRINTS" id="PR01486">
    <property type="entry name" value="PHPHLIPASEA1"/>
</dbReference>
<comment type="similarity">
    <text evidence="3 20">Belongs to the phospholipase A1 family.</text>
</comment>
<dbReference type="EMBL" id="CP131914">
    <property type="protein sequence ID" value="XCI79561.1"/>
    <property type="molecule type" value="Genomic_DNA"/>
</dbReference>
<evidence type="ECO:0000256" key="3">
    <source>
        <dbReference type="ARBA" id="ARBA00010525"/>
    </source>
</evidence>
<evidence type="ECO:0000256" key="19">
    <source>
        <dbReference type="PIRSR" id="PIRSR603187-2"/>
    </source>
</evidence>
<reference evidence="21" key="2">
    <citation type="submission" date="2022-01" db="EMBL/GenBank/DDBJ databases">
        <authorList>
            <person name="Rana R."/>
            <person name="Patil P.B."/>
        </authorList>
    </citation>
    <scope>NUCLEOTIDE SEQUENCE</scope>
    <source>
        <strain evidence="21">PPL560</strain>
    </source>
</reference>